<reference evidence="1" key="1">
    <citation type="submission" date="2022-05" db="EMBL/GenBank/DDBJ databases">
        <title>A methanotrophic Mycobacterium dominates a cave microbial ecosystem.</title>
        <authorList>
            <person name="Van Spanning R.J.M."/>
            <person name="Guan Q."/>
            <person name="Melkonian C."/>
            <person name="Gallant J."/>
            <person name="Polerecky L."/>
            <person name="Flot J.-F."/>
            <person name="Brandt B.W."/>
            <person name="Braster M."/>
            <person name="Iturbe Espinoza P."/>
            <person name="Aerts J."/>
            <person name="Meima-Franke M."/>
            <person name="Piersma S.R."/>
            <person name="Bunduc C."/>
            <person name="Ummels R."/>
            <person name="Pain A."/>
            <person name="Fleming E.J."/>
            <person name="van der Wel N."/>
            <person name="Gherman V.D."/>
            <person name="Sarbu S.M."/>
            <person name="Bodelier P.L.E."/>
            <person name="Bitter W."/>
        </authorList>
    </citation>
    <scope>NUCLEOTIDE SEQUENCE</scope>
    <source>
        <strain evidence="1">Sulfur Cave</strain>
        <plasmid evidence="1">unnamed</plasmid>
    </source>
</reference>
<dbReference type="EMBL" id="CP097321">
    <property type="protein sequence ID" value="UQX13551.1"/>
    <property type="molecule type" value="Genomic_DNA"/>
</dbReference>
<name>A0ABY4QTW0_9MYCO</name>
<dbReference type="Proteomes" id="UP001056610">
    <property type="component" value="Plasmid unnamed"/>
</dbReference>
<evidence type="ECO:0000313" key="2">
    <source>
        <dbReference type="Proteomes" id="UP001056610"/>
    </source>
</evidence>
<geneLocation type="plasmid" evidence="1 2">
    <name>unnamed</name>
</geneLocation>
<keyword evidence="1" id="KW-0614">Plasmid</keyword>
<gene>
    <name evidence="1" type="ORF">M5I08_25505</name>
</gene>
<sequence length="67" mass="7043">MDISMHPANGGCGYTSSGITTLAAFWLSRLDERGMFPRLLSLGAESPATRAFSLRFIGPAAQAEAPA</sequence>
<keyword evidence="2" id="KW-1185">Reference proteome</keyword>
<protein>
    <submittedName>
        <fullName evidence="1">Uncharacterized protein</fullName>
    </submittedName>
</protein>
<organism evidence="1 2">
    <name type="scientific">Candidatus Mycobacterium methanotrophicum</name>
    <dbReference type="NCBI Taxonomy" id="2943498"/>
    <lineage>
        <taxon>Bacteria</taxon>
        <taxon>Bacillati</taxon>
        <taxon>Actinomycetota</taxon>
        <taxon>Actinomycetes</taxon>
        <taxon>Mycobacteriales</taxon>
        <taxon>Mycobacteriaceae</taxon>
        <taxon>Mycobacterium</taxon>
    </lineage>
</organism>
<dbReference type="RefSeq" id="WP_249763514.1">
    <property type="nucleotide sequence ID" value="NZ_CP097321.1"/>
</dbReference>
<accession>A0ABY4QTW0</accession>
<proteinExistence type="predicted"/>
<evidence type="ECO:0000313" key="1">
    <source>
        <dbReference type="EMBL" id="UQX13551.1"/>
    </source>
</evidence>